<organism evidence="1 2">
    <name type="scientific">Phormidium pseudopriestleyi FRX01</name>
    <dbReference type="NCBI Taxonomy" id="1759528"/>
    <lineage>
        <taxon>Bacteria</taxon>
        <taxon>Bacillati</taxon>
        <taxon>Cyanobacteriota</taxon>
        <taxon>Cyanophyceae</taxon>
        <taxon>Oscillatoriophycideae</taxon>
        <taxon>Oscillatoriales</taxon>
        <taxon>Oscillatoriaceae</taxon>
        <taxon>Phormidium</taxon>
    </lineage>
</organism>
<evidence type="ECO:0000313" key="2">
    <source>
        <dbReference type="Proteomes" id="UP000664844"/>
    </source>
</evidence>
<comment type="caution">
    <text evidence="1">The sequence shown here is derived from an EMBL/GenBank/DDBJ whole genome shotgun (WGS) entry which is preliminary data.</text>
</comment>
<dbReference type="EMBL" id="JAFLQW010000656">
    <property type="protein sequence ID" value="MBO0352204.1"/>
    <property type="molecule type" value="Genomic_DNA"/>
</dbReference>
<gene>
    <name evidence="1" type="ORF">J0895_24600</name>
</gene>
<proteinExistence type="predicted"/>
<sequence length="81" mass="8944">MSQWQNAGNGMEAKITNKGALMIREAGKYPSNDDYPHFSAEFDSKGNIIDFHASDSRSGSRFGRDEIVKTALTFLKGKGML</sequence>
<reference evidence="1 2" key="1">
    <citation type="submission" date="2021-03" db="EMBL/GenBank/DDBJ databases">
        <title>Metabolic Capacity of the Antarctic Cyanobacterium Phormidium pseudopriestleyi that Sustains Oxygenic Photosynthesis in the Presence of Hydrogen Sulfide.</title>
        <authorList>
            <person name="Lumian J.E."/>
            <person name="Jungblut A.D."/>
            <person name="Dillon M.L."/>
            <person name="Hawes I."/>
            <person name="Doran P.T."/>
            <person name="Mackey T.J."/>
            <person name="Dick G.J."/>
            <person name="Grettenberger C.L."/>
            <person name="Sumner D.Y."/>
        </authorList>
    </citation>
    <scope>NUCLEOTIDE SEQUENCE [LARGE SCALE GENOMIC DNA]</scope>
    <source>
        <strain evidence="1 2">FRX01</strain>
    </source>
</reference>
<name>A0ABS3FYJ5_9CYAN</name>
<accession>A0ABS3FYJ5</accession>
<protein>
    <submittedName>
        <fullName evidence="1">Uncharacterized protein</fullName>
    </submittedName>
</protein>
<evidence type="ECO:0000313" key="1">
    <source>
        <dbReference type="EMBL" id="MBO0352204.1"/>
    </source>
</evidence>
<dbReference type="RefSeq" id="WP_207090620.1">
    <property type="nucleotide sequence ID" value="NZ_JAFLQW010000656.1"/>
</dbReference>
<dbReference type="Proteomes" id="UP000664844">
    <property type="component" value="Unassembled WGS sequence"/>
</dbReference>
<keyword evidence="2" id="KW-1185">Reference proteome</keyword>